<proteinExistence type="predicted"/>
<gene>
    <name evidence="2" type="ORF">NCTC11872_02588</name>
</gene>
<accession>A0A2X1PRH4</accession>
<evidence type="ECO:0000256" key="1">
    <source>
        <dbReference type="SAM" id="Phobius"/>
    </source>
</evidence>
<keyword evidence="1" id="KW-0812">Transmembrane</keyword>
<evidence type="ECO:0000313" key="3">
    <source>
        <dbReference type="Proteomes" id="UP000249936"/>
    </source>
</evidence>
<sequence>MLLVNLAIFIAFLLLLAQLYRKTEKLGQTVFIGLLLGFAFWCGIAIRF</sequence>
<dbReference type="EMBL" id="UASK01000010">
    <property type="protein sequence ID" value="SPX42940.1"/>
    <property type="molecule type" value="Genomic_DNA"/>
</dbReference>
<keyword evidence="1" id="KW-1133">Transmembrane helix</keyword>
<protein>
    <submittedName>
        <fullName evidence="2">Na+/dicarboxylate symporter</fullName>
    </submittedName>
</protein>
<name>A0A2X1PRH4_HAEIF</name>
<feature type="transmembrane region" description="Helical" evidence="1">
    <location>
        <begin position="27"/>
        <end position="46"/>
    </location>
</feature>
<reference evidence="2 3" key="1">
    <citation type="submission" date="2018-06" db="EMBL/GenBank/DDBJ databases">
        <authorList>
            <consortium name="Pathogen Informatics"/>
            <person name="Doyle S."/>
        </authorList>
    </citation>
    <scope>NUCLEOTIDE SEQUENCE [LARGE SCALE GENOMIC DNA]</scope>
    <source>
        <strain evidence="2 3">NCTC11872</strain>
    </source>
</reference>
<evidence type="ECO:0000313" key="2">
    <source>
        <dbReference type="EMBL" id="SPX42940.1"/>
    </source>
</evidence>
<keyword evidence="1" id="KW-0472">Membrane</keyword>
<dbReference type="Proteomes" id="UP000249936">
    <property type="component" value="Unassembled WGS sequence"/>
</dbReference>
<organism evidence="2 3">
    <name type="scientific">Haemophilus influenzae</name>
    <dbReference type="NCBI Taxonomy" id="727"/>
    <lineage>
        <taxon>Bacteria</taxon>
        <taxon>Pseudomonadati</taxon>
        <taxon>Pseudomonadota</taxon>
        <taxon>Gammaproteobacteria</taxon>
        <taxon>Pasteurellales</taxon>
        <taxon>Pasteurellaceae</taxon>
        <taxon>Haemophilus</taxon>
    </lineage>
</organism>
<dbReference type="AlphaFoldDB" id="A0A2X1PRH4"/>